<gene>
    <name evidence="6" type="ORF">RB653_003587</name>
</gene>
<evidence type="ECO:0000256" key="2">
    <source>
        <dbReference type="ARBA" id="ARBA00022729"/>
    </source>
</evidence>
<dbReference type="PANTHER" id="PTHR31137">
    <property type="entry name" value="PROTEIN PSIB-RELATED-RELATED"/>
    <property type="match status" value="1"/>
</dbReference>
<feature type="signal peptide" evidence="4">
    <location>
        <begin position="1"/>
        <end position="21"/>
    </location>
</feature>
<dbReference type="NCBIfam" id="TIGR02148">
    <property type="entry name" value="Fibro_Slime"/>
    <property type="match status" value="1"/>
</dbReference>
<dbReference type="InterPro" id="IPR051154">
    <property type="entry name" value="Prespore-cell_inducing_factor"/>
</dbReference>
<dbReference type="PANTHER" id="PTHR31137:SF5">
    <property type="entry name" value="PROTEIN PSIQ-RELATED"/>
    <property type="match status" value="1"/>
</dbReference>
<evidence type="ECO:0000259" key="5">
    <source>
        <dbReference type="PROSITE" id="PS51820"/>
    </source>
</evidence>
<evidence type="ECO:0000256" key="1">
    <source>
        <dbReference type="ARBA" id="ARBA00008709"/>
    </source>
</evidence>
<dbReference type="EMBL" id="JAVFKY010000001">
    <property type="protein sequence ID" value="KAK5582006.1"/>
    <property type="molecule type" value="Genomic_DNA"/>
</dbReference>
<dbReference type="GO" id="GO:0005576">
    <property type="term" value="C:extracellular region"/>
    <property type="evidence" value="ECO:0007669"/>
    <property type="project" value="TreeGrafter"/>
</dbReference>
<accession>A0AAN7YX59</accession>
<dbReference type="InterPro" id="IPR037524">
    <property type="entry name" value="PA14/GLEYA"/>
</dbReference>
<dbReference type="InterPro" id="IPR011658">
    <property type="entry name" value="PA14_dom"/>
</dbReference>
<evidence type="ECO:0000313" key="7">
    <source>
        <dbReference type="Proteomes" id="UP001344447"/>
    </source>
</evidence>
<comment type="similarity">
    <text evidence="1">Belongs to the prespore-cell-inducing factor family.</text>
</comment>
<name>A0AAN7YX59_9MYCE</name>
<organism evidence="6 7">
    <name type="scientific">Dictyostelium firmibasis</name>
    <dbReference type="NCBI Taxonomy" id="79012"/>
    <lineage>
        <taxon>Eukaryota</taxon>
        <taxon>Amoebozoa</taxon>
        <taxon>Evosea</taxon>
        <taxon>Eumycetozoa</taxon>
        <taxon>Dictyostelia</taxon>
        <taxon>Dictyosteliales</taxon>
        <taxon>Dictyosteliaceae</taxon>
        <taxon>Dictyostelium</taxon>
    </lineage>
</organism>
<dbReference type="Proteomes" id="UP001344447">
    <property type="component" value="Unassembled WGS sequence"/>
</dbReference>
<protein>
    <recommendedName>
        <fullName evidence="5">PA14 domain-containing protein</fullName>
    </recommendedName>
</protein>
<dbReference type="SMART" id="SM00758">
    <property type="entry name" value="PA14"/>
    <property type="match status" value="1"/>
</dbReference>
<feature type="domain" description="PA14" evidence="5">
    <location>
        <begin position="105"/>
        <end position="250"/>
    </location>
</feature>
<keyword evidence="2 4" id="KW-0732">Signal</keyword>
<dbReference type="InterPro" id="IPR011874">
    <property type="entry name" value="Fibro_Slime"/>
</dbReference>
<dbReference type="PROSITE" id="PS51820">
    <property type="entry name" value="PA14"/>
    <property type="match status" value="1"/>
</dbReference>
<dbReference type="Pfam" id="PF00526">
    <property type="entry name" value="Dicty_CTDC"/>
    <property type="match status" value="7"/>
</dbReference>
<keyword evidence="7" id="KW-1185">Reference proteome</keyword>
<dbReference type="AlphaFoldDB" id="A0AAN7YX59"/>
<feature type="chain" id="PRO_5042923779" description="PA14 domain-containing protein" evidence="4">
    <location>
        <begin position="22"/>
        <end position="1004"/>
    </location>
</feature>
<comment type="caution">
    <text evidence="6">The sequence shown here is derived from an EMBL/GenBank/DDBJ whole genome shotgun (WGS) entry which is preliminary data.</text>
</comment>
<evidence type="ECO:0000313" key="6">
    <source>
        <dbReference type="EMBL" id="KAK5582006.1"/>
    </source>
</evidence>
<evidence type="ECO:0000256" key="4">
    <source>
        <dbReference type="SAM" id="SignalP"/>
    </source>
</evidence>
<dbReference type="InterPro" id="IPR001673">
    <property type="entry name" value="S_mold_repeat"/>
</dbReference>
<reference evidence="6 7" key="1">
    <citation type="submission" date="2023-11" db="EMBL/GenBank/DDBJ databases">
        <title>Dfirmibasis_genome.</title>
        <authorList>
            <person name="Edelbroek B."/>
            <person name="Kjellin J."/>
            <person name="Jerlstrom-Hultqvist J."/>
            <person name="Soderbom F."/>
        </authorList>
    </citation>
    <scope>NUCLEOTIDE SEQUENCE [LARGE SCALE GENOMIC DNA]</scope>
    <source>
        <strain evidence="6 7">TNS-C-14</strain>
    </source>
</reference>
<sequence length="1004" mass="107026">MKKIILLLLLFSIVFILKVQSQNTLVLNALIYDNTPSRNPDFEVAGAVGVQKNLVNSILGSDRTPVYCCGDASSITIHNQTTFQSWFHNVPGVNLPIQKDIILTQSTTNPNVYSYSNQSYFVIDGQGFDDKTLYPNEKIYRDASGNPHNFHFCLQAHTEFQYKPGDVFTFAGDDDVWVFINNILVVDLGGLHTIASASVNLDFLGLTPGQNYPFDFFYCERHTVESHMKIETSLAFKCPQYDECGVCQGDGSSCCTKNNCDNNPKYSTQCITATCSNNVCITSAPSCPSTDPCTVGLCTPGVGCSIVPKNCTNDNHCTQDSCNPTINACQHDPIANCVDCAFIGCITTDYCNEQVCSDDGKSCVTKPKNCDDFNFCTTDTCSNGVCIYTRVDNCVNCTGPGIGCITTDQCYPNVCSADGNSCVTVAKDCSDGNACNVPSCISPGGTCVETPLNCDDNDDCTFDSCSPNNGCKNDQVSNCVECQNIACITTDQCQIKICGNNGTTCDTLPKNCDDNNACTIDACVSPTGACTHEPIANCVDCGGNQCITTDFCSPLVCSPDGGSCATEPKKCDDFDPCTFDSCISPQGDCGHSPIPGCVACNEILGCTTVDPCKPIVCSALGDQCVSTNKDCEDGNHCTINSCQNSNGTAICLNTLIVNCDDCLGTGCTTTDFCQEQICSADGNSCLNVPLNCSDNLQCTTDSCVGPMGVCSHMLISQNCLECALEPCITTDNCQPVICGPDGHCIQETIQDFCDDYDHCTIDSCTSVGCDHASISGCRNCTNGIGCTTPEDDPCNLQICSDTGDSCITMVLNCNDDDPCTEDKCLNTGFCQNNPIEGCHETPTPVSSGGVTLPPTNPPTTTGVSQPECDCCPMGQKCLLVNGRAICLKTSTKDGIPELTTGCSTTSTTTGGVTGHYTESGTGNPHLCDRYHCRSGMECHVINGVPECVPSNYKCLDCLDLHCEKQGDFTCFMIKNPNFIPSKHGCYGDSCCKFTPVCKQRGISV</sequence>
<dbReference type="Pfam" id="PF07691">
    <property type="entry name" value="PA14"/>
    <property type="match status" value="1"/>
</dbReference>
<evidence type="ECO:0000256" key="3">
    <source>
        <dbReference type="ARBA" id="ARBA00023180"/>
    </source>
</evidence>
<proteinExistence type="inferred from homology"/>
<keyword evidence="3" id="KW-0325">Glycoprotein</keyword>